<dbReference type="PANTHER" id="PTHR10151">
    <property type="entry name" value="ECTONUCLEOTIDE PYROPHOSPHATASE/PHOSPHODIESTERASE"/>
    <property type="match status" value="1"/>
</dbReference>
<dbReference type="EMBL" id="LJBJ02000007">
    <property type="protein sequence ID" value="OAX52184.1"/>
    <property type="molecule type" value="Genomic_DNA"/>
</dbReference>
<keyword evidence="2" id="KW-1185">Reference proteome</keyword>
<dbReference type="PANTHER" id="PTHR10151:SF120">
    <property type="entry name" value="BIS(5'-ADENOSYL)-TRIPHOSPHATASE"/>
    <property type="match status" value="1"/>
</dbReference>
<dbReference type="SUPFAM" id="SSF53649">
    <property type="entry name" value="Alkaline phosphatase-like"/>
    <property type="match status" value="1"/>
</dbReference>
<dbReference type="InterPro" id="IPR002591">
    <property type="entry name" value="Phosphodiest/P_Trfase"/>
</dbReference>
<dbReference type="Proteomes" id="UP000053171">
    <property type="component" value="Unassembled WGS sequence"/>
</dbReference>
<proteinExistence type="predicted"/>
<reference evidence="1" key="1">
    <citation type="submission" date="2016-06" db="EMBL/GenBank/DDBJ databases">
        <title>Identification of putative biosynthetic pathways for the production of bioactive secondary metabolites by the marine actinomycete Kocuria kristinae RUTW2-3.</title>
        <authorList>
            <person name="Waterworth S.C."/>
            <person name="Walmsley T.A."/>
            <person name="Matongo T."/>
            <person name="Davies-Coleman M.T."/>
            <person name="Dorrington R.A."/>
        </authorList>
    </citation>
    <scope>NUCLEOTIDE SEQUENCE [LARGE SCALE GENOMIC DNA]</scope>
    <source>
        <strain evidence="1">RUTW2-3</strain>
    </source>
</reference>
<dbReference type="Pfam" id="PF01663">
    <property type="entry name" value="Phosphodiest"/>
    <property type="match status" value="1"/>
</dbReference>
<organism evidence="1 2">
    <name type="scientific">Rothia kristinae</name>
    <dbReference type="NCBI Taxonomy" id="37923"/>
    <lineage>
        <taxon>Bacteria</taxon>
        <taxon>Bacillati</taxon>
        <taxon>Actinomycetota</taxon>
        <taxon>Actinomycetes</taxon>
        <taxon>Micrococcales</taxon>
        <taxon>Micrococcaceae</taxon>
        <taxon>Rothia</taxon>
    </lineage>
</organism>
<protein>
    <recommendedName>
        <fullName evidence="3">Alkaline phosphatase family protein</fullName>
    </recommendedName>
</protein>
<sequence length="394" mass="42287">MPPAPAYGTGAVADALASAAALHRPVQALPEDHRPAGIGDRLGLSAALERAGRPPGSYRNVCLVLVDGLGAEQLERHLGYAPTLRRAARLADLDAAFPSTTAASLATLGTGQPPGRTGMVGYDVVDPSRRVVVNQLSGWDPQVLPEDWQPLPTIFQQLEGLTDVVTVSQRAYAGSALTRAALRGGDFVAAGSTVARVAKAAQRLQSPEPTLMYLYWPDLDQAGHRYGVDSPAWREALEELDSGLRRLRSRAGEETLILLTADHGMVDVAAEHRISYDEHPELVAGVELTAGEPRLVQLHLADPEDETARGRLIAAWGQRFGDRAWILDREDLVRAGCFGDLREGVRGRIGDLLIAASGELALYDLRRVSPLAKGMVGQHGSWTDAERKVPLLAL</sequence>
<evidence type="ECO:0000313" key="2">
    <source>
        <dbReference type="Proteomes" id="UP000053171"/>
    </source>
</evidence>
<dbReference type="GO" id="GO:0016787">
    <property type="term" value="F:hydrolase activity"/>
    <property type="evidence" value="ECO:0007669"/>
    <property type="project" value="UniProtKB-ARBA"/>
</dbReference>
<accession>A0A199NSW8</accession>
<dbReference type="AlphaFoldDB" id="A0A199NSW8"/>
<dbReference type="InterPro" id="IPR017850">
    <property type="entry name" value="Alkaline_phosphatase_core_sf"/>
</dbReference>
<gene>
    <name evidence="1" type="ORF">AN277_0205055</name>
</gene>
<evidence type="ECO:0000313" key="1">
    <source>
        <dbReference type="EMBL" id="OAX52184.1"/>
    </source>
</evidence>
<comment type="caution">
    <text evidence="1">The sequence shown here is derived from an EMBL/GenBank/DDBJ whole genome shotgun (WGS) entry which is preliminary data.</text>
</comment>
<name>A0A199NSW8_9MICC</name>
<evidence type="ECO:0008006" key="3">
    <source>
        <dbReference type="Google" id="ProtNLM"/>
    </source>
</evidence>
<dbReference type="Gene3D" id="3.40.720.10">
    <property type="entry name" value="Alkaline Phosphatase, subunit A"/>
    <property type="match status" value="1"/>
</dbReference>